<dbReference type="GeneTree" id="ENSGT00940000155829"/>
<dbReference type="Gene3D" id="2.20.100.10">
    <property type="entry name" value="Thrombospondin type-1 (TSP1) repeat"/>
    <property type="match status" value="1"/>
</dbReference>
<dbReference type="Proteomes" id="UP000694398">
    <property type="component" value="Unassembled WGS sequence"/>
</dbReference>
<dbReference type="SUPFAM" id="SSF57567">
    <property type="entry name" value="Serine protease inhibitors"/>
    <property type="match status" value="1"/>
</dbReference>
<dbReference type="InterPro" id="IPR036383">
    <property type="entry name" value="TSP1_rpt_sf"/>
</dbReference>
<dbReference type="SUPFAM" id="SSF82895">
    <property type="entry name" value="TSP-1 type 1 repeat"/>
    <property type="match status" value="1"/>
</dbReference>
<proteinExistence type="predicted"/>
<sequence>PCPVPCSGGFQLRWRKSGGPPLRACQGPWAQTKSCNMGSCPGCRCPPGQLIQDGRCVPISSCRCGLPSANASWELAPAQAVQLDCHNCTCVNGSLACPDLACPLLGPWSAWSRCSAVCGGGIKERRRSCMGHPGAAPCHAQDTEQQQECNLQRCPECPPGQVLSTCATSCPRLCLHLQP</sequence>
<evidence type="ECO:0000313" key="2">
    <source>
        <dbReference type="Proteomes" id="UP000694398"/>
    </source>
</evidence>
<reference evidence="1" key="2">
    <citation type="submission" date="2025-09" db="UniProtKB">
        <authorList>
            <consortium name="Ensembl"/>
        </authorList>
    </citation>
    <scope>IDENTIFICATION</scope>
</reference>
<dbReference type="PROSITE" id="PS50092">
    <property type="entry name" value="TSP1"/>
    <property type="match status" value="2"/>
</dbReference>
<name>A0A8C2UKG8_CHILA</name>
<organism evidence="1 2">
    <name type="scientific">Chinchilla lanigera</name>
    <name type="common">Long-tailed chinchilla</name>
    <name type="synonym">Chinchilla villidera</name>
    <dbReference type="NCBI Taxonomy" id="34839"/>
    <lineage>
        <taxon>Eukaryota</taxon>
        <taxon>Metazoa</taxon>
        <taxon>Chordata</taxon>
        <taxon>Craniata</taxon>
        <taxon>Vertebrata</taxon>
        <taxon>Euteleostomi</taxon>
        <taxon>Mammalia</taxon>
        <taxon>Eutheria</taxon>
        <taxon>Euarchontoglires</taxon>
        <taxon>Glires</taxon>
        <taxon>Rodentia</taxon>
        <taxon>Hystricomorpha</taxon>
        <taxon>Chinchillidae</taxon>
        <taxon>Chinchilla</taxon>
    </lineage>
</organism>
<evidence type="ECO:0008006" key="3">
    <source>
        <dbReference type="Google" id="ProtNLM"/>
    </source>
</evidence>
<evidence type="ECO:0000313" key="1">
    <source>
        <dbReference type="Ensembl" id="ENSCLAP00000002250.1"/>
    </source>
</evidence>
<keyword evidence="2" id="KW-1185">Reference proteome</keyword>
<dbReference type="AlphaFoldDB" id="A0A8C2UKG8"/>
<dbReference type="InterPro" id="IPR036084">
    <property type="entry name" value="Ser_inhib-like_sf"/>
</dbReference>
<dbReference type="SMART" id="SM00209">
    <property type="entry name" value="TSP1"/>
    <property type="match status" value="2"/>
</dbReference>
<protein>
    <recommendedName>
        <fullName evidence="3">SCO-spondin</fullName>
    </recommendedName>
</protein>
<accession>A0A8C2UKG8</accession>
<dbReference type="Pfam" id="PF00090">
    <property type="entry name" value="TSP_1"/>
    <property type="match status" value="2"/>
</dbReference>
<dbReference type="Ensembl" id="ENSCLAT00000002297.1">
    <property type="protein sequence ID" value="ENSCLAP00000002250.1"/>
    <property type="gene ID" value="ENSCLAG00000001622.1"/>
</dbReference>
<reference evidence="1" key="1">
    <citation type="submission" date="2025-08" db="UniProtKB">
        <authorList>
            <consortium name="Ensembl"/>
        </authorList>
    </citation>
    <scope>IDENTIFICATION</scope>
</reference>
<gene>
    <name evidence="1" type="primary">Sspo</name>
</gene>
<dbReference type="InterPro" id="IPR000884">
    <property type="entry name" value="TSP1_rpt"/>
</dbReference>